<comment type="caution">
    <text evidence="3">The sequence shown here is derived from an EMBL/GenBank/DDBJ whole genome shotgun (WGS) entry which is preliminary data.</text>
</comment>
<dbReference type="GO" id="GO:0016491">
    <property type="term" value="F:oxidoreductase activity"/>
    <property type="evidence" value="ECO:0007669"/>
    <property type="project" value="UniProtKB-KW"/>
</dbReference>
<proteinExistence type="predicted"/>
<reference evidence="3 4" key="1">
    <citation type="submission" date="2020-07" db="EMBL/GenBank/DDBJ databases">
        <title>Genomic Encyclopedia of Type Strains, Phase IV (KMG-V): Genome sequencing to study the core and pangenomes of soil and plant-associated prokaryotes.</title>
        <authorList>
            <person name="Whitman W."/>
        </authorList>
    </citation>
    <scope>NUCLEOTIDE SEQUENCE [LARGE SCALE GENOMIC DNA]</scope>
    <source>
        <strain evidence="3 4">SAS40</strain>
    </source>
</reference>
<feature type="region of interest" description="Disordered" evidence="1">
    <location>
        <begin position="301"/>
        <end position="325"/>
    </location>
</feature>
<dbReference type="CDD" id="cd05271">
    <property type="entry name" value="NDUFA9_like_SDR_a"/>
    <property type="match status" value="1"/>
</dbReference>
<dbReference type="GO" id="GO:0044877">
    <property type="term" value="F:protein-containing complex binding"/>
    <property type="evidence" value="ECO:0007669"/>
    <property type="project" value="TreeGrafter"/>
</dbReference>
<dbReference type="EC" id="1.6.99.3" evidence="3"/>
<sequence>MKHQRVLVIGGSGFIGSHLVAQLAAQGKRIVIPTRRYIRARHLILLPTVSAIEADIHDDRDLDALIAGQDAVINLVGVLHGDRGTPYGNAFRKMHVELPDRIARACVRHGVTRLLHMSALGADSAGKSMYQRSRGDGEAAVHRAFDAVEGNALTVFRPSVVFGPHDRFMNLFARLARFFPVLPIAGADAKLQPIFVGDVAQAMTNALDDPRTYGKTYSLAGPQTFTLGELVRLAALWGGHKRPVVKIPMGMGKLQAAFMEMLPGEPIMSRDNLDSLATDNVMNEALAPELDLHPTSLDAVAPDYLSGQHPRTRFDDVRARHGRNT</sequence>
<dbReference type="PANTHER" id="PTHR12126:SF11">
    <property type="entry name" value="NADH DEHYDROGENASE [UBIQUINONE] 1 ALPHA SUBCOMPLEX SUBUNIT 9, MITOCHONDRIAL"/>
    <property type="match status" value="1"/>
</dbReference>
<accession>A0A7Y9IRD4</accession>
<organism evidence="3 4">
    <name type="scientific">Pigmentiphaga litoralis</name>
    <dbReference type="NCBI Taxonomy" id="516702"/>
    <lineage>
        <taxon>Bacteria</taxon>
        <taxon>Pseudomonadati</taxon>
        <taxon>Pseudomonadota</taxon>
        <taxon>Betaproteobacteria</taxon>
        <taxon>Burkholderiales</taxon>
        <taxon>Alcaligenaceae</taxon>
        <taxon>Pigmentiphaga</taxon>
    </lineage>
</organism>
<dbReference type="InterPro" id="IPR051207">
    <property type="entry name" value="ComplexI_NDUFA9_subunit"/>
</dbReference>
<dbReference type="Gene3D" id="3.40.50.720">
    <property type="entry name" value="NAD(P)-binding Rossmann-like Domain"/>
    <property type="match status" value="1"/>
</dbReference>
<dbReference type="Proteomes" id="UP000542125">
    <property type="component" value="Unassembled WGS sequence"/>
</dbReference>
<dbReference type="InterPro" id="IPR036291">
    <property type="entry name" value="NAD(P)-bd_dom_sf"/>
</dbReference>
<evidence type="ECO:0000313" key="4">
    <source>
        <dbReference type="Proteomes" id="UP000542125"/>
    </source>
</evidence>
<evidence type="ECO:0000259" key="2">
    <source>
        <dbReference type="Pfam" id="PF01370"/>
    </source>
</evidence>
<name>A0A7Y9IRD4_9BURK</name>
<dbReference type="EMBL" id="JACBYR010000001">
    <property type="protein sequence ID" value="NYE81577.1"/>
    <property type="molecule type" value="Genomic_DNA"/>
</dbReference>
<dbReference type="SUPFAM" id="SSF51735">
    <property type="entry name" value="NAD(P)-binding Rossmann-fold domains"/>
    <property type="match status" value="1"/>
</dbReference>
<evidence type="ECO:0000256" key="1">
    <source>
        <dbReference type="SAM" id="MobiDB-lite"/>
    </source>
</evidence>
<keyword evidence="4" id="KW-1185">Reference proteome</keyword>
<keyword evidence="3" id="KW-0560">Oxidoreductase</keyword>
<dbReference type="InterPro" id="IPR001509">
    <property type="entry name" value="Epimerase_deHydtase"/>
</dbReference>
<feature type="domain" description="NAD-dependent epimerase/dehydratase" evidence="2">
    <location>
        <begin position="6"/>
        <end position="217"/>
    </location>
</feature>
<dbReference type="RefSeq" id="WP_179583685.1">
    <property type="nucleotide sequence ID" value="NZ_JACBYR010000001.1"/>
</dbReference>
<gene>
    <name evidence="3" type="ORF">FHW18_000848</name>
</gene>
<dbReference type="PANTHER" id="PTHR12126">
    <property type="entry name" value="NADH-UBIQUINONE OXIDOREDUCTASE 39 KDA SUBUNIT-RELATED"/>
    <property type="match status" value="1"/>
</dbReference>
<dbReference type="Pfam" id="PF01370">
    <property type="entry name" value="Epimerase"/>
    <property type="match status" value="1"/>
</dbReference>
<dbReference type="AlphaFoldDB" id="A0A7Y9IRD4"/>
<evidence type="ECO:0000313" key="3">
    <source>
        <dbReference type="EMBL" id="NYE81577.1"/>
    </source>
</evidence>
<protein>
    <submittedName>
        <fullName evidence="3">NADH dehydrogenase</fullName>
        <ecNumber evidence="3">1.6.99.3</ecNumber>
    </submittedName>
</protein>